<keyword evidence="1" id="KW-1133">Transmembrane helix</keyword>
<evidence type="ECO:0000313" key="3">
    <source>
        <dbReference type="Proteomes" id="UP000006633"/>
    </source>
</evidence>
<keyword evidence="1" id="KW-0472">Membrane</keyword>
<dbReference type="HOGENOM" id="CLU_128171_0_0_5"/>
<gene>
    <name evidence="2" type="ordered locus">Snov_3827</name>
</gene>
<dbReference type="Proteomes" id="UP000006633">
    <property type="component" value="Chromosome"/>
</dbReference>
<name>D6ZYX8_ANCN5</name>
<keyword evidence="3" id="KW-1185">Reference proteome</keyword>
<dbReference type="KEGG" id="sno:Snov_3827"/>
<dbReference type="InterPro" id="IPR024399">
    <property type="entry name" value="DUF2628"/>
</dbReference>
<organism evidence="2 3">
    <name type="scientific">Ancylobacter novellus (strain ATCC 8093 / DSM 506 / JCM 20403 / CCM 1077 / IAM 12100 / NBRC 12443 / NCIMB 10456)</name>
    <name type="common">Starkeya novella</name>
    <dbReference type="NCBI Taxonomy" id="639283"/>
    <lineage>
        <taxon>Bacteria</taxon>
        <taxon>Pseudomonadati</taxon>
        <taxon>Pseudomonadota</taxon>
        <taxon>Alphaproteobacteria</taxon>
        <taxon>Hyphomicrobiales</taxon>
        <taxon>Xanthobacteraceae</taxon>
        <taxon>Ancylobacter</taxon>
    </lineage>
</organism>
<dbReference type="eggNOG" id="ENOG50331PK">
    <property type="taxonomic scope" value="Bacteria"/>
</dbReference>
<keyword evidence="1" id="KW-0812">Transmembrane</keyword>
<dbReference type="RefSeq" id="WP_013168598.1">
    <property type="nucleotide sequence ID" value="NC_014217.1"/>
</dbReference>
<sequence>MAVWTVFEPEAADEARTTRDWADGFAFVPERLSWSALPLAPLVLLFHRLWLAFIVYALVQVAVVAAIFLLDLDGDAFALLLVANIMVAVELPGLRRAKLVARGYEEVGTVAAPKLEGAEQRYFEARLGTFTPVAPVPASPRAYAPARPAESGVLGLFPEASR</sequence>
<feature type="transmembrane region" description="Helical" evidence="1">
    <location>
        <begin position="49"/>
        <end position="70"/>
    </location>
</feature>
<evidence type="ECO:0000313" key="2">
    <source>
        <dbReference type="EMBL" id="ADH91097.1"/>
    </source>
</evidence>
<feature type="transmembrane region" description="Helical" evidence="1">
    <location>
        <begin position="76"/>
        <end position="94"/>
    </location>
</feature>
<evidence type="ECO:0008006" key="4">
    <source>
        <dbReference type="Google" id="ProtNLM"/>
    </source>
</evidence>
<protein>
    <recommendedName>
        <fullName evidence="4">DUF2628 domain-containing protein</fullName>
    </recommendedName>
</protein>
<dbReference type="AlphaFoldDB" id="D6ZYX8"/>
<dbReference type="STRING" id="639283.Snov_3827"/>
<dbReference type="Pfam" id="PF10947">
    <property type="entry name" value="DUF2628"/>
    <property type="match status" value="1"/>
</dbReference>
<dbReference type="OrthoDB" id="7285394at2"/>
<accession>D6ZYX8</accession>
<dbReference type="EMBL" id="CP002026">
    <property type="protein sequence ID" value="ADH91097.1"/>
    <property type="molecule type" value="Genomic_DNA"/>
</dbReference>
<evidence type="ECO:0000256" key="1">
    <source>
        <dbReference type="SAM" id="Phobius"/>
    </source>
</evidence>
<reference evidence="2 3" key="1">
    <citation type="journal article" date="2012" name="Stand. Genomic Sci.">
        <title>Complete genome sequence of the facultatively chemolithoautotrophic and methylotrophic alpha Proteobacterium Starkeya novella type strain (ATCC 8093(T)).</title>
        <authorList>
            <person name="Kappler U."/>
            <person name="Davenport K."/>
            <person name="Beatson S."/>
            <person name="Lucas S."/>
            <person name="Lapidus A."/>
            <person name="Copeland A."/>
            <person name="Berry K.W."/>
            <person name="Glavina Del Rio T."/>
            <person name="Hammon N."/>
            <person name="Dalin E."/>
            <person name="Tice H."/>
            <person name="Pitluck S."/>
            <person name="Richardson P."/>
            <person name="Bruce D."/>
            <person name="Goodwin L.A."/>
            <person name="Han C."/>
            <person name="Tapia R."/>
            <person name="Detter J.C."/>
            <person name="Chang Y.J."/>
            <person name="Jeffries C.D."/>
            <person name="Land M."/>
            <person name="Hauser L."/>
            <person name="Kyrpides N.C."/>
            <person name="Goker M."/>
            <person name="Ivanova N."/>
            <person name="Klenk H.P."/>
            <person name="Woyke T."/>
        </authorList>
    </citation>
    <scope>NUCLEOTIDE SEQUENCE [LARGE SCALE GENOMIC DNA]</scope>
    <source>
        <strain evidence="3">ATCC 8093 / DSM 506 / JCM 20403 / CCM 1077 / IAM 12100 / NBRC 12443 / NCIMB 10456</strain>
    </source>
</reference>
<proteinExistence type="predicted"/>